<evidence type="ECO:0008006" key="4">
    <source>
        <dbReference type="Google" id="ProtNLM"/>
    </source>
</evidence>
<evidence type="ECO:0000256" key="1">
    <source>
        <dbReference type="SAM" id="Phobius"/>
    </source>
</evidence>
<dbReference type="AlphaFoldDB" id="A0A922PVB1"/>
<accession>A0A922PVB1</accession>
<comment type="caution">
    <text evidence="2">The sequence shown here is derived from an EMBL/GenBank/DDBJ whole genome shotgun (WGS) entry which is preliminary data.</text>
</comment>
<gene>
    <name evidence="2" type="ORF">FD34_GL001427</name>
</gene>
<keyword evidence="1" id="KW-0812">Transmembrane</keyword>
<evidence type="ECO:0000313" key="3">
    <source>
        <dbReference type="Proteomes" id="UP000051085"/>
    </source>
</evidence>
<feature type="transmembrane region" description="Helical" evidence="1">
    <location>
        <begin position="35"/>
        <end position="55"/>
    </location>
</feature>
<dbReference type="EMBL" id="AZGO01000039">
    <property type="protein sequence ID" value="KRM37281.1"/>
    <property type="molecule type" value="Genomic_DNA"/>
</dbReference>
<protein>
    <recommendedName>
        <fullName evidence="4">Cell wall-active antibiotics response LiaF-like C-terminal domain-containing protein</fullName>
    </recommendedName>
</protein>
<organism evidence="2 3">
    <name type="scientific">Limosilactobacillus pontis DSM 8475</name>
    <dbReference type="NCBI Taxonomy" id="1423794"/>
    <lineage>
        <taxon>Bacteria</taxon>
        <taxon>Bacillati</taxon>
        <taxon>Bacillota</taxon>
        <taxon>Bacilli</taxon>
        <taxon>Lactobacillales</taxon>
        <taxon>Lactobacillaceae</taxon>
        <taxon>Limosilactobacillus</taxon>
    </lineage>
</organism>
<reference evidence="2 3" key="1">
    <citation type="journal article" date="2015" name="Genome Announc.">
        <title>Expanding the biotechnology potential of lactobacilli through comparative genomics of 213 strains and associated genera.</title>
        <authorList>
            <person name="Sun Z."/>
            <person name="Harris H.M."/>
            <person name="McCann A."/>
            <person name="Guo C."/>
            <person name="Argimon S."/>
            <person name="Zhang W."/>
            <person name="Yang X."/>
            <person name="Jeffery I.B."/>
            <person name="Cooney J.C."/>
            <person name="Kagawa T.F."/>
            <person name="Liu W."/>
            <person name="Song Y."/>
            <person name="Salvetti E."/>
            <person name="Wrobel A."/>
            <person name="Rasinkangas P."/>
            <person name="Parkhill J."/>
            <person name="Rea M.C."/>
            <person name="O'Sullivan O."/>
            <person name="Ritari J."/>
            <person name="Douillard F.P."/>
            <person name="Paul Ross R."/>
            <person name="Yang R."/>
            <person name="Briner A.E."/>
            <person name="Felis G.E."/>
            <person name="de Vos W.M."/>
            <person name="Barrangou R."/>
            <person name="Klaenhammer T.R."/>
            <person name="Caufield P.W."/>
            <person name="Cui Y."/>
            <person name="Zhang H."/>
            <person name="O'Toole P.W."/>
        </authorList>
    </citation>
    <scope>NUCLEOTIDE SEQUENCE [LARGE SCALE GENOMIC DNA]</scope>
    <source>
        <strain evidence="2 3">DSM 8475</strain>
    </source>
</reference>
<keyword evidence="1" id="KW-1133">Transmembrane helix</keyword>
<name>A0A922PVB1_9LACO</name>
<keyword evidence="1" id="KW-0472">Membrane</keyword>
<dbReference type="Proteomes" id="UP000051085">
    <property type="component" value="Unassembled WGS sequence"/>
</dbReference>
<sequence length="172" mass="18114">MTMKKNNNHLIGLTVLAVVVLYILAKSSLFTPFWSRALATGAILIAVSAVAYLALGRGANVSILSGSQRELDSRSQQVTSVNLLGGTKLFLSQGDGKVVVDASFINILGGGDIFLPAGWRVEDHSLKLLAGITDKRQTHVAGPAPTVRITGFMLLGGLTIRELPQTAVSMAS</sequence>
<evidence type="ECO:0000313" key="2">
    <source>
        <dbReference type="EMBL" id="KRM37281.1"/>
    </source>
</evidence>
<proteinExistence type="predicted"/>